<proteinExistence type="predicted"/>
<organism evidence="1 2">
    <name type="scientific">Acetobacterium malicum</name>
    <dbReference type="NCBI Taxonomy" id="52692"/>
    <lineage>
        <taxon>Bacteria</taxon>
        <taxon>Bacillati</taxon>
        <taxon>Bacillota</taxon>
        <taxon>Clostridia</taxon>
        <taxon>Eubacteriales</taxon>
        <taxon>Eubacteriaceae</taxon>
        <taxon>Acetobacterium</taxon>
    </lineage>
</organism>
<name>A0ABR6Z1Y5_9FIRM</name>
<reference evidence="1 2" key="1">
    <citation type="journal article" date="2020" name="mSystems">
        <title>Defining Genomic and Predicted Metabolic Features of the Acetobacterium Genus.</title>
        <authorList>
            <person name="Ross D.E."/>
            <person name="Marshall C.W."/>
            <person name="Gulliver D."/>
            <person name="May H.D."/>
            <person name="Norman R.S."/>
        </authorList>
    </citation>
    <scope>NUCLEOTIDE SEQUENCE [LARGE SCALE GENOMIC DNA]</scope>
    <source>
        <strain evidence="1 2">DSM 4132</strain>
    </source>
</reference>
<dbReference type="EMBL" id="WJBE01000026">
    <property type="protein sequence ID" value="MBC3901414.1"/>
    <property type="molecule type" value="Genomic_DNA"/>
</dbReference>
<gene>
    <name evidence="1" type="ORF">GH811_17580</name>
</gene>
<evidence type="ECO:0000313" key="1">
    <source>
        <dbReference type="EMBL" id="MBC3901414.1"/>
    </source>
</evidence>
<protein>
    <submittedName>
        <fullName evidence="1">Uncharacterized protein</fullName>
    </submittedName>
</protein>
<accession>A0ABR6Z1Y5</accession>
<sequence>MEIDVKDYIDANISLNDRLFPVFTEDLSDVSIVYTFSPVTGGLAKQSQLTLKVIWDDYDRCKEIEKELNEILDQSESDQFIIYNNTKFKSALSGGGVLFNDGPQMYELTLIYIIKWREK</sequence>
<comment type="caution">
    <text evidence="1">The sequence shown here is derived from an EMBL/GenBank/DDBJ whole genome shotgun (WGS) entry which is preliminary data.</text>
</comment>
<dbReference type="Proteomes" id="UP000622405">
    <property type="component" value="Unassembled WGS sequence"/>
</dbReference>
<evidence type="ECO:0000313" key="2">
    <source>
        <dbReference type="Proteomes" id="UP000622405"/>
    </source>
</evidence>
<keyword evidence="2" id="KW-1185">Reference proteome</keyword>
<dbReference type="RefSeq" id="WP_186895465.1">
    <property type="nucleotide sequence ID" value="NZ_WJBE01000026.1"/>
</dbReference>